<accession>D2VEV9</accession>
<dbReference type="KEGG" id="ngr:NAEGRDRAFT_48972"/>
<dbReference type="Gene3D" id="3.30.710.10">
    <property type="entry name" value="Potassium Channel Kv1.1, Chain A"/>
    <property type="match status" value="2"/>
</dbReference>
<keyword evidence="6" id="KW-0175">Coiled coil</keyword>
<feature type="compositionally biased region" description="Low complexity" evidence="7">
    <location>
        <begin position="843"/>
        <end position="861"/>
    </location>
</feature>
<evidence type="ECO:0000259" key="9">
    <source>
        <dbReference type="PROSITE" id="PS51471"/>
    </source>
</evidence>
<dbReference type="SUPFAM" id="SSF51197">
    <property type="entry name" value="Clavaminate synthase-like"/>
    <property type="match status" value="1"/>
</dbReference>
<dbReference type="GO" id="GO:0051260">
    <property type="term" value="P:protein homooligomerization"/>
    <property type="evidence" value="ECO:0007669"/>
    <property type="project" value="InterPro"/>
</dbReference>
<feature type="domain" description="BTB" evidence="8">
    <location>
        <begin position="931"/>
        <end position="1002"/>
    </location>
</feature>
<feature type="compositionally biased region" description="Polar residues" evidence="7">
    <location>
        <begin position="1897"/>
        <end position="1910"/>
    </location>
</feature>
<protein>
    <submittedName>
        <fullName evidence="10">Predicted protein</fullName>
    </submittedName>
</protein>
<dbReference type="InterPro" id="IPR000210">
    <property type="entry name" value="BTB/POZ_dom"/>
</dbReference>
<evidence type="ECO:0000256" key="3">
    <source>
        <dbReference type="ARBA" id="ARBA00022964"/>
    </source>
</evidence>
<evidence type="ECO:0000259" key="8">
    <source>
        <dbReference type="PROSITE" id="PS50097"/>
    </source>
</evidence>
<dbReference type="SUPFAM" id="SSF54695">
    <property type="entry name" value="POZ domain"/>
    <property type="match status" value="2"/>
</dbReference>
<keyword evidence="11" id="KW-1185">Reference proteome</keyword>
<dbReference type="eggNOG" id="KOG2716">
    <property type="taxonomic scope" value="Eukaryota"/>
</dbReference>
<dbReference type="PROSITE" id="PS51471">
    <property type="entry name" value="FE2OG_OXY"/>
    <property type="match status" value="1"/>
</dbReference>
<comment type="cofactor">
    <cofactor evidence="1">
        <name>L-ascorbate</name>
        <dbReference type="ChEBI" id="CHEBI:38290"/>
    </cofactor>
</comment>
<keyword evidence="4" id="KW-0560">Oxidoreductase</keyword>
<dbReference type="GO" id="GO:0051213">
    <property type="term" value="F:dioxygenase activity"/>
    <property type="evidence" value="ECO:0007669"/>
    <property type="project" value="UniProtKB-KW"/>
</dbReference>
<dbReference type="GO" id="GO:0016705">
    <property type="term" value="F:oxidoreductase activity, acting on paired donors, with incorporation or reduction of molecular oxygen"/>
    <property type="evidence" value="ECO:0007669"/>
    <property type="project" value="InterPro"/>
</dbReference>
<feature type="domain" description="Fe2OG dioxygenase" evidence="9">
    <location>
        <begin position="179"/>
        <end position="291"/>
    </location>
</feature>
<feature type="region of interest" description="Disordered" evidence="7">
    <location>
        <begin position="1888"/>
        <end position="1950"/>
    </location>
</feature>
<organism evidence="11">
    <name type="scientific">Naegleria gruberi</name>
    <name type="common">Amoeba</name>
    <dbReference type="NCBI Taxonomy" id="5762"/>
    <lineage>
        <taxon>Eukaryota</taxon>
        <taxon>Discoba</taxon>
        <taxon>Heterolobosea</taxon>
        <taxon>Tetramitia</taxon>
        <taxon>Eutetramitia</taxon>
        <taxon>Vahlkampfiidae</taxon>
        <taxon>Naegleria</taxon>
    </lineage>
</organism>
<dbReference type="SMART" id="SM00702">
    <property type="entry name" value="P4Hc"/>
    <property type="match status" value="1"/>
</dbReference>
<evidence type="ECO:0000256" key="7">
    <source>
        <dbReference type="SAM" id="MobiDB-lite"/>
    </source>
</evidence>
<dbReference type="Proteomes" id="UP000006671">
    <property type="component" value="Unassembled WGS sequence"/>
</dbReference>
<dbReference type="InterPro" id="IPR003131">
    <property type="entry name" value="T1-type_BTB"/>
</dbReference>
<dbReference type="InterPro" id="IPR044862">
    <property type="entry name" value="Pro_4_hyd_alph_FE2OG_OXY"/>
</dbReference>
<dbReference type="Gene3D" id="2.60.120.620">
    <property type="entry name" value="q2cbj1_9rhob like domain"/>
    <property type="match status" value="1"/>
</dbReference>
<evidence type="ECO:0000256" key="1">
    <source>
        <dbReference type="ARBA" id="ARBA00001961"/>
    </source>
</evidence>
<dbReference type="RefSeq" id="XP_002677415.1">
    <property type="nucleotide sequence ID" value="XM_002677369.1"/>
</dbReference>
<evidence type="ECO:0000256" key="6">
    <source>
        <dbReference type="SAM" id="Coils"/>
    </source>
</evidence>
<dbReference type="SMART" id="SM00225">
    <property type="entry name" value="BTB"/>
    <property type="match status" value="1"/>
</dbReference>
<keyword evidence="2" id="KW-0479">Metal-binding</keyword>
<reference evidence="10 11" key="1">
    <citation type="journal article" date="2010" name="Cell">
        <title>The genome of Naegleria gruberi illuminates early eukaryotic versatility.</title>
        <authorList>
            <person name="Fritz-Laylin L.K."/>
            <person name="Prochnik S.E."/>
            <person name="Ginger M.L."/>
            <person name="Dacks J.B."/>
            <person name="Carpenter M.L."/>
            <person name="Field M.C."/>
            <person name="Kuo A."/>
            <person name="Paredez A."/>
            <person name="Chapman J."/>
            <person name="Pham J."/>
            <person name="Shu S."/>
            <person name="Neupane R."/>
            <person name="Cipriano M."/>
            <person name="Mancuso J."/>
            <person name="Tu H."/>
            <person name="Salamov A."/>
            <person name="Lindquist E."/>
            <person name="Shapiro H."/>
            <person name="Lucas S."/>
            <person name="Grigoriev I.V."/>
            <person name="Cande W.Z."/>
            <person name="Fulton C."/>
            <person name="Rokhsar D.S."/>
            <person name="Dawson S.C."/>
        </authorList>
    </citation>
    <scope>NUCLEOTIDE SEQUENCE [LARGE SCALE GENOMIC DNA]</scope>
    <source>
        <strain evidence="10 11">NEG-M</strain>
    </source>
</reference>
<dbReference type="GO" id="GO:0005506">
    <property type="term" value="F:iron ion binding"/>
    <property type="evidence" value="ECO:0007669"/>
    <property type="project" value="InterPro"/>
</dbReference>
<feature type="region of interest" description="Disordered" evidence="7">
    <location>
        <begin position="833"/>
        <end position="870"/>
    </location>
</feature>
<dbReference type="PROSITE" id="PS50097">
    <property type="entry name" value="BTB"/>
    <property type="match status" value="1"/>
</dbReference>
<dbReference type="InterPro" id="IPR006620">
    <property type="entry name" value="Pro_4_hyd_alph"/>
</dbReference>
<feature type="region of interest" description="Disordered" evidence="7">
    <location>
        <begin position="1362"/>
        <end position="1389"/>
    </location>
</feature>
<gene>
    <name evidence="10" type="ORF">NAEGRDRAFT_48972</name>
</gene>
<proteinExistence type="predicted"/>
<evidence type="ECO:0000256" key="5">
    <source>
        <dbReference type="ARBA" id="ARBA00023004"/>
    </source>
</evidence>
<dbReference type="Pfam" id="PF13640">
    <property type="entry name" value="2OG-FeII_Oxy_3"/>
    <property type="match status" value="1"/>
</dbReference>
<dbReference type="OrthoDB" id="69177at2759"/>
<evidence type="ECO:0000313" key="11">
    <source>
        <dbReference type="Proteomes" id="UP000006671"/>
    </source>
</evidence>
<dbReference type="EMBL" id="GG738867">
    <property type="protein sequence ID" value="EFC44671.1"/>
    <property type="molecule type" value="Genomic_DNA"/>
</dbReference>
<name>D2VEV9_NAEGR</name>
<feature type="coiled-coil region" evidence="6">
    <location>
        <begin position="1060"/>
        <end position="1123"/>
    </location>
</feature>
<evidence type="ECO:0000313" key="10">
    <source>
        <dbReference type="EMBL" id="EFC44671.1"/>
    </source>
</evidence>
<evidence type="ECO:0000256" key="4">
    <source>
        <dbReference type="ARBA" id="ARBA00023002"/>
    </source>
</evidence>
<feature type="compositionally biased region" description="Acidic residues" evidence="7">
    <location>
        <begin position="1914"/>
        <end position="1945"/>
    </location>
</feature>
<dbReference type="GO" id="GO:0031418">
    <property type="term" value="F:L-ascorbic acid binding"/>
    <property type="evidence" value="ECO:0007669"/>
    <property type="project" value="InterPro"/>
</dbReference>
<dbReference type="Pfam" id="PF02214">
    <property type="entry name" value="BTB_2"/>
    <property type="match status" value="1"/>
</dbReference>
<dbReference type="GeneID" id="8856882"/>
<keyword evidence="5" id="KW-0408">Iron</keyword>
<keyword evidence="3" id="KW-0223">Dioxygenase</keyword>
<dbReference type="InterPro" id="IPR011333">
    <property type="entry name" value="SKP1/BTB/POZ_sf"/>
</dbReference>
<dbReference type="VEuPathDB" id="AmoebaDB:NAEGRDRAFT_48972"/>
<evidence type="ECO:0000256" key="2">
    <source>
        <dbReference type="ARBA" id="ARBA00022723"/>
    </source>
</evidence>
<dbReference type="InterPro" id="IPR005123">
    <property type="entry name" value="Oxoglu/Fe-dep_dioxygenase_dom"/>
</dbReference>
<dbReference type="PANTHER" id="PTHR43558:SF6">
    <property type="entry name" value="REDUCTASE, PUTATIVE (AFU_ORTHOLOGUE AFUA_3G10540)-RELATED"/>
    <property type="match status" value="1"/>
</dbReference>
<dbReference type="PANTHER" id="PTHR43558">
    <property type="entry name" value="REDUCTASE, PUTATIVE (AFU_ORTHOLOGUE AFUA_3G10540)-RELATED"/>
    <property type="match status" value="1"/>
</dbReference>
<dbReference type="InParanoid" id="D2VEV9"/>
<dbReference type="InterPro" id="IPR053354">
    <property type="entry name" value="MGDG_epimerase"/>
</dbReference>
<sequence length="1977" mass="229192">MNRVPPHIHLQANIWDETEELSTTSNQQQRRVPIIVSHQKDQTSPTRVDYLIPHKKIHIDPNIYEIDLLNNDEIFDNQQSNDHGNEKQEFTCLDCLFVLEQVLSPEECQDLIDVTDELGYHSIDREYSKEYRNSERVVVTSKKVAEILWNRIVPMMKKEDITNVKPYGFDNNGKWVPIELSECLRFNRYKEGNFFKPHMDSHFVRNDNERSIFTILIYLDDSPYGTTFWKKIPDETNEDLSKMKFKKLLTVQPKAGSIAIFNHDIYHSGDYVKEGFKYVVRTEMIFKRIDSESVYKQNYIENSQYQKVLQLLEESEQLEKEGNVKLATEKFIQAQDLHTNESKSIRIEQSARKEDSPITIYAISEDAFYAIFSFMKAEEISQTFLKLNRELNAITRHSYIWKERYSQKWPINPIVPLGREIGIKNLDFEEEIEEGVITSIENQATYQYQQTIGDWYHAFISRSYQNRFSDVILLDFIDGFYRFGLSSLALFYSSPALCAEKVGSHFNVLAYGFKSLVCGDRYQVFQRDCSKENLILDCNSNILDYDYFKELIIQLYQDDLKKSFFTPLLLAVPLSWTDSIISKVSNILDELEIDVIYVDEEKLRTIYYQKPTCTVLKVNRSGVYLIPVIEHETVREYIVYEESKCNEKSLDVLKSAYIPPTIDTNESELNIEPVNISQTWTPKYVGKQKRIHIGSNILSTLLNSISQYETIIRERNKKVEVSSNFIIVGELAHLENMKPTIIEILTTKFPHASFTYQENIHCTVQHVVWDVKKGLSGGSFDVLGGAKIISSLSNFRQIVNQRLGFFVRALIGMKAAKPTVIKKMPPQRKIYLAKRTSTKPSNSAPASESSSSSATESPTTPLLKSDQPRTEQVSFTPLMCMKKEKASLEQRIKILGLVDKFNKEGIVGIPLYSKSDTATLSELRATNDTSAENIIKLNIGGGIYTTTKKTLNQRENMLKVMINSEFPIDKDENGCIVIADRNPHYFPIILEHIRTGKLIVMNPYLTLSSGSTKYIGIPEEYPSEESLIELRNLLEESDFFGTQKLSNIIALKIKKDRKILSNSNQEKNESDENRKHDEEESKLLTRDIVYLTQEEKELFDKYVADKDTELVKLRDKLKELDEKVEKPLKKFNVRGVLFEIGFEKLINRDSLLTTLCKEKRNDEEIFIDRDPSTFRVLVECYNSDDFTANIPKEVAPRKQLYNLAKELNVKFLLEHLDPLRFPFELLGETNLNIKKNEDFLRDMYNSLLERNNPILQDPKLHLIELFNDESSDLCKKTELPSSIYPLFDFENEKEAAELCKREQIKKPPIPVICNSKETFQNQFDAFSCFLLKDLDWSNIACAGGSVLNCLLLADQQEKPQAEKKNFEIEENTYSDPNDKPYWTEDDESNDEVETLENSDYFTSSGDEEFSKLVAFKESRKKEEDSPEKNLYSYYKKNFVKSDIDIFLYDIDEKRAIDKIIYIYEHLKKQVSSIPDSSFLKKTYNRKTELNDIAIIRTDNAITFTFHPNFRKVQIILRIYKSMSEILMGFDVASCCVAYDGHQVYALPRAIKAFSTRCNIVDPDRQSTTLRGFRIGVPGFSEKKICNKLLTDSDSLKQNSDWWGVTGRKKKLNIQQVTGLARILLIRNGIKNCTRKNSMWWSVGGGNTLEQTQRKLIRPSAPYVDFTAGLADYSTPRDVCRKISNKLYGIRHYSSNPPFIKTALNDIKVIVDPDSKSSGNKKKVKQQSNKLKFITASPGTQNVGSFFPHTRNFFQDAYISGTRLKKSKNTYIWREGQTTYSKEMSKLFEKKYRAFLKTRDTKDAEFPLPDDKEGRVIDFRNMYVVTKDKVKNTRKFGSQMERFKDNNRVIPRIKQIAQVDHQAVLFGEEESDKEEEVVGDDESFVRSIRHQPARREGTYQQRSIYSQQLPTTVHDDDDDDEEDDEDDYRGGDYYDDDDDDFDDYDSDEFHPDQEELQRMLMMNAALMNQNKGPQCPQQ</sequence>